<evidence type="ECO:0000256" key="6">
    <source>
        <dbReference type="ARBA" id="ARBA00022552"/>
    </source>
</evidence>
<dbReference type="EC" id="2.1.1.193" evidence="3 12"/>
<comment type="similarity">
    <text evidence="2 12">Belongs to the RNA methyltransferase RsmE family.</text>
</comment>
<dbReference type="GO" id="GO:0070042">
    <property type="term" value="F:rRNA (uridine-N3-)-methyltransferase activity"/>
    <property type="evidence" value="ECO:0007669"/>
    <property type="project" value="TreeGrafter"/>
</dbReference>
<evidence type="ECO:0000259" key="13">
    <source>
        <dbReference type="Pfam" id="PF04452"/>
    </source>
</evidence>
<dbReference type="InterPro" id="IPR029028">
    <property type="entry name" value="Alpha/beta_knot_MTases"/>
</dbReference>
<keyword evidence="9 12" id="KW-0949">S-adenosyl-L-methionine</keyword>
<evidence type="ECO:0000259" key="14">
    <source>
        <dbReference type="Pfam" id="PF20260"/>
    </source>
</evidence>
<dbReference type="EMBL" id="BQKV01000027">
    <property type="protein sequence ID" value="GJN64182.1"/>
    <property type="molecule type" value="Genomic_DNA"/>
</dbReference>
<dbReference type="Pfam" id="PF20260">
    <property type="entry name" value="PUA_4"/>
    <property type="match status" value="1"/>
</dbReference>
<keyword evidence="6 12" id="KW-0698">rRNA processing</keyword>
<dbReference type="GO" id="GO:0005737">
    <property type="term" value="C:cytoplasm"/>
    <property type="evidence" value="ECO:0007669"/>
    <property type="project" value="UniProtKB-SubCell"/>
</dbReference>
<keyword evidence="7 12" id="KW-0489">Methyltransferase</keyword>
<dbReference type="NCBIfam" id="TIGR00046">
    <property type="entry name" value="RsmE family RNA methyltransferase"/>
    <property type="match status" value="1"/>
</dbReference>
<reference evidence="15" key="1">
    <citation type="journal article" date="2022" name="Int. J. Syst. Evol. Microbiol.">
        <title>Genome-based, phenotypic and chemotaxonomic classification of Faecalibacterium strains: proposal of three novel species Faecalibacterium duncaniae sp. nov., Faecalibacterium hattorii sp. nov. and Faecalibacterium gallinarum sp. nov. .</title>
        <authorList>
            <person name="Sakamoto M."/>
            <person name="Sakurai N."/>
            <person name="Tanno H."/>
            <person name="Iino T."/>
            <person name="Ohkuma M."/>
            <person name="Endo A."/>
        </authorList>
    </citation>
    <scope>NUCLEOTIDE SEQUENCE</scope>
    <source>
        <strain evidence="15">JCM 17207</strain>
    </source>
</reference>
<dbReference type="RefSeq" id="WP_238316414.1">
    <property type="nucleotide sequence ID" value="NZ_BQKV01000027.1"/>
</dbReference>
<gene>
    <name evidence="15" type="ORF">JCM17207_08070</name>
</gene>
<dbReference type="AlphaFoldDB" id="A0AA37IZ02"/>
<organism evidence="15 16">
    <name type="scientific">Faecalibacterium gallinarum</name>
    <dbReference type="NCBI Taxonomy" id="2903556"/>
    <lineage>
        <taxon>Bacteria</taxon>
        <taxon>Bacillati</taxon>
        <taxon>Bacillota</taxon>
        <taxon>Clostridia</taxon>
        <taxon>Eubacteriales</taxon>
        <taxon>Oscillospiraceae</taxon>
        <taxon>Faecalibacterium</taxon>
    </lineage>
</organism>
<evidence type="ECO:0000256" key="12">
    <source>
        <dbReference type="PIRNR" id="PIRNR015601"/>
    </source>
</evidence>
<comment type="catalytic activity">
    <reaction evidence="11 12">
        <text>uridine(1498) in 16S rRNA + S-adenosyl-L-methionine = N(3)-methyluridine(1498) in 16S rRNA + S-adenosyl-L-homocysteine + H(+)</text>
        <dbReference type="Rhea" id="RHEA:42920"/>
        <dbReference type="Rhea" id="RHEA-COMP:10283"/>
        <dbReference type="Rhea" id="RHEA-COMP:10284"/>
        <dbReference type="ChEBI" id="CHEBI:15378"/>
        <dbReference type="ChEBI" id="CHEBI:57856"/>
        <dbReference type="ChEBI" id="CHEBI:59789"/>
        <dbReference type="ChEBI" id="CHEBI:65315"/>
        <dbReference type="ChEBI" id="CHEBI:74502"/>
        <dbReference type="EC" id="2.1.1.193"/>
    </reaction>
</comment>
<name>A0AA37IZ02_9FIRM</name>
<comment type="function">
    <text evidence="10 12">Specifically methylates the N3 position of the uracil ring of uridine 1498 (m3U1498) in 16S rRNA. Acts on the fully assembled 30S ribosomal subunit.</text>
</comment>
<keyword evidence="5 12" id="KW-0963">Cytoplasm</keyword>
<evidence type="ECO:0000256" key="8">
    <source>
        <dbReference type="ARBA" id="ARBA00022679"/>
    </source>
</evidence>
<evidence type="ECO:0000256" key="11">
    <source>
        <dbReference type="ARBA" id="ARBA00047944"/>
    </source>
</evidence>
<dbReference type="InterPro" id="IPR015947">
    <property type="entry name" value="PUA-like_sf"/>
</dbReference>
<evidence type="ECO:0000256" key="10">
    <source>
        <dbReference type="ARBA" id="ARBA00025699"/>
    </source>
</evidence>
<sequence length="247" mass="26434">MPHRYFTTEISDGTAVLRGEDAHHLTRVMRAKLGEKVILCDGKAVEYTATITGFGDELVEFSVEPGYPSAAEPSVEVTLLAGYPKQDKLEQIIRHGVELGCAHVIPFFSRYCVAAPKKEEQKNVRYNRIAFEAAKQCGRGVLPDVALPLPNFGAVCRTFDQYDLVLFCYECGGAPLRELLAQTPAPEGRPLKIALVTGAEGGFAAEEAAAAAAAGAKTVGLGPRILRCETAPLAVLSAVMTLTGNLE</sequence>
<dbReference type="Gene3D" id="3.40.1280.10">
    <property type="match status" value="1"/>
</dbReference>
<evidence type="ECO:0000256" key="7">
    <source>
        <dbReference type="ARBA" id="ARBA00022603"/>
    </source>
</evidence>
<dbReference type="Pfam" id="PF04452">
    <property type="entry name" value="Methyltrans_RNA"/>
    <property type="match status" value="1"/>
</dbReference>
<keyword evidence="8 12" id="KW-0808">Transferase</keyword>
<dbReference type="CDD" id="cd18084">
    <property type="entry name" value="RsmE-like"/>
    <property type="match status" value="1"/>
</dbReference>
<dbReference type="PIRSF" id="PIRSF015601">
    <property type="entry name" value="MTase_slr0722"/>
    <property type="match status" value="1"/>
</dbReference>
<feature type="domain" description="Ribosomal RNA small subunit methyltransferase E PUA-like" evidence="14">
    <location>
        <begin position="17"/>
        <end position="62"/>
    </location>
</feature>
<dbReference type="GO" id="GO:0070475">
    <property type="term" value="P:rRNA base methylation"/>
    <property type="evidence" value="ECO:0007669"/>
    <property type="project" value="TreeGrafter"/>
</dbReference>
<dbReference type="SUPFAM" id="SSF88697">
    <property type="entry name" value="PUA domain-like"/>
    <property type="match status" value="1"/>
</dbReference>
<evidence type="ECO:0000256" key="3">
    <source>
        <dbReference type="ARBA" id="ARBA00012328"/>
    </source>
</evidence>
<protein>
    <recommendedName>
        <fullName evidence="4 12">Ribosomal RNA small subunit methyltransferase E</fullName>
        <ecNumber evidence="3 12">2.1.1.193</ecNumber>
    </recommendedName>
</protein>
<comment type="caution">
    <text evidence="15">The sequence shown here is derived from an EMBL/GenBank/DDBJ whole genome shotgun (WGS) entry which is preliminary data.</text>
</comment>
<evidence type="ECO:0000313" key="16">
    <source>
        <dbReference type="Proteomes" id="UP001055185"/>
    </source>
</evidence>
<comment type="subcellular location">
    <subcellularLocation>
        <location evidence="1 12">Cytoplasm</location>
    </subcellularLocation>
</comment>
<dbReference type="InterPro" id="IPR046886">
    <property type="entry name" value="RsmE_MTase_dom"/>
</dbReference>
<dbReference type="SUPFAM" id="SSF75217">
    <property type="entry name" value="alpha/beta knot"/>
    <property type="match status" value="1"/>
</dbReference>
<feature type="domain" description="Ribosomal RNA small subunit methyltransferase E methyltransferase" evidence="13">
    <location>
        <begin position="73"/>
        <end position="239"/>
    </location>
</feature>
<accession>A0AA37IZ02</accession>
<evidence type="ECO:0000256" key="1">
    <source>
        <dbReference type="ARBA" id="ARBA00004496"/>
    </source>
</evidence>
<keyword evidence="16" id="KW-1185">Reference proteome</keyword>
<evidence type="ECO:0000256" key="9">
    <source>
        <dbReference type="ARBA" id="ARBA00022691"/>
    </source>
</evidence>
<evidence type="ECO:0000256" key="2">
    <source>
        <dbReference type="ARBA" id="ARBA00005528"/>
    </source>
</evidence>
<dbReference type="Proteomes" id="UP001055185">
    <property type="component" value="Unassembled WGS sequence"/>
</dbReference>
<evidence type="ECO:0000313" key="15">
    <source>
        <dbReference type="EMBL" id="GJN64182.1"/>
    </source>
</evidence>
<dbReference type="PANTHER" id="PTHR30027">
    <property type="entry name" value="RIBOSOMAL RNA SMALL SUBUNIT METHYLTRANSFERASE E"/>
    <property type="match status" value="1"/>
</dbReference>
<dbReference type="InterPro" id="IPR029026">
    <property type="entry name" value="tRNA_m1G_MTases_N"/>
</dbReference>
<proteinExistence type="inferred from homology"/>
<evidence type="ECO:0000256" key="4">
    <source>
        <dbReference type="ARBA" id="ARBA00013673"/>
    </source>
</evidence>
<dbReference type="PANTHER" id="PTHR30027:SF3">
    <property type="entry name" value="16S RRNA (URACIL(1498)-N(3))-METHYLTRANSFERASE"/>
    <property type="match status" value="1"/>
</dbReference>
<dbReference type="InterPro" id="IPR006700">
    <property type="entry name" value="RsmE"/>
</dbReference>
<dbReference type="InterPro" id="IPR046887">
    <property type="entry name" value="RsmE_PUA-like"/>
</dbReference>
<evidence type="ECO:0000256" key="5">
    <source>
        <dbReference type="ARBA" id="ARBA00022490"/>
    </source>
</evidence>